<protein>
    <submittedName>
        <fullName evidence="8">NADP-reducing hydrogenase subunit HndA</fullName>
        <ecNumber evidence="8">1.12.1.3</ecNumber>
    </submittedName>
</protein>
<dbReference type="InterPro" id="IPR041921">
    <property type="entry name" value="NuoE_N"/>
</dbReference>
<feature type="binding site" evidence="7">
    <location>
        <position position="129"/>
    </location>
    <ligand>
        <name>[2Fe-2S] cluster</name>
        <dbReference type="ChEBI" id="CHEBI:190135"/>
    </ligand>
</feature>
<dbReference type="InterPro" id="IPR036249">
    <property type="entry name" value="Thioredoxin-like_sf"/>
</dbReference>
<dbReference type="AlphaFoldDB" id="A0A0R3K341"/>
<dbReference type="FunFam" id="3.40.30.10:FF:000015">
    <property type="entry name" value="NADH-quinone oxidoreductase subunit E"/>
    <property type="match status" value="1"/>
</dbReference>
<dbReference type="RefSeq" id="WP_057977012.1">
    <property type="nucleotide sequence ID" value="NZ_LKHP01000002.1"/>
</dbReference>
<dbReference type="Gene3D" id="3.40.30.10">
    <property type="entry name" value="Glutaredoxin"/>
    <property type="match status" value="1"/>
</dbReference>
<dbReference type="PANTHER" id="PTHR43342:SF2">
    <property type="entry name" value="POTENTIAL NAD-REDUCING HYDROGENASE SUBUNIT"/>
    <property type="match status" value="1"/>
</dbReference>
<evidence type="ECO:0000313" key="8">
    <source>
        <dbReference type="EMBL" id="KRQ87828.1"/>
    </source>
</evidence>
<dbReference type="InterPro" id="IPR002023">
    <property type="entry name" value="NuoE-like"/>
</dbReference>
<keyword evidence="4 7" id="KW-0408">Iron</keyword>
<comment type="cofactor">
    <cofactor evidence="6">
        <name>[2Fe-2S] cluster</name>
        <dbReference type="ChEBI" id="CHEBI:190135"/>
    </cofactor>
</comment>
<gene>
    <name evidence="8" type="primary">hndA_2</name>
    <name evidence="8" type="ORF">ABG79_00633</name>
</gene>
<evidence type="ECO:0000256" key="3">
    <source>
        <dbReference type="ARBA" id="ARBA00022723"/>
    </source>
</evidence>
<dbReference type="GO" id="GO:0051537">
    <property type="term" value="F:2 iron, 2 sulfur cluster binding"/>
    <property type="evidence" value="ECO:0007669"/>
    <property type="project" value="UniProtKB-KW"/>
</dbReference>
<evidence type="ECO:0000256" key="7">
    <source>
        <dbReference type="PIRSR" id="PIRSR000216-1"/>
    </source>
</evidence>
<dbReference type="CDD" id="cd03064">
    <property type="entry name" value="TRX_Fd_NuoE"/>
    <property type="match status" value="1"/>
</dbReference>
<keyword evidence="8" id="KW-0560">Oxidoreductase</keyword>
<evidence type="ECO:0000256" key="1">
    <source>
        <dbReference type="ARBA" id="ARBA00010643"/>
    </source>
</evidence>
<proteinExistence type="inferred from homology"/>
<evidence type="ECO:0000256" key="2">
    <source>
        <dbReference type="ARBA" id="ARBA00022714"/>
    </source>
</evidence>
<organism evidence="8 9">
    <name type="scientific">Caloramator mitchellensis</name>
    <dbReference type="NCBI Taxonomy" id="908809"/>
    <lineage>
        <taxon>Bacteria</taxon>
        <taxon>Bacillati</taxon>
        <taxon>Bacillota</taxon>
        <taxon>Clostridia</taxon>
        <taxon>Eubacteriales</taxon>
        <taxon>Clostridiaceae</taxon>
        <taxon>Caloramator</taxon>
    </lineage>
</organism>
<evidence type="ECO:0000256" key="6">
    <source>
        <dbReference type="ARBA" id="ARBA00034078"/>
    </source>
</evidence>
<dbReference type="GO" id="GO:0046872">
    <property type="term" value="F:metal ion binding"/>
    <property type="evidence" value="ECO:0007669"/>
    <property type="project" value="UniProtKB-KW"/>
</dbReference>
<comment type="similarity">
    <text evidence="1">Belongs to the complex I 24 kDa subunit family.</text>
</comment>
<feature type="binding site" evidence="7">
    <location>
        <position position="125"/>
    </location>
    <ligand>
        <name>[2Fe-2S] cluster</name>
        <dbReference type="ChEBI" id="CHEBI:190135"/>
    </ligand>
</feature>
<dbReference type="EMBL" id="LKHP01000002">
    <property type="protein sequence ID" value="KRQ87828.1"/>
    <property type="molecule type" value="Genomic_DNA"/>
</dbReference>
<name>A0A0R3K341_CALMK</name>
<dbReference type="PANTHER" id="PTHR43342">
    <property type="entry name" value="NADH-QUINONE OXIDOREDUCTASE, E SUBUNIT"/>
    <property type="match status" value="1"/>
</dbReference>
<dbReference type="STRING" id="908809.ABG79_00633"/>
<reference evidence="8 9" key="1">
    <citation type="submission" date="2015-09" db="EMBL/GenBank/DDBJ databases">
        <title>Draft genome sequence of a Caloramator mitchellensis, a moderate thermophile from the Great Artesian Basin of Australia.</title>
        <authorList>
            <person name="Patel B.K."/>
        </authorList>
    </citation>
    <scope>NUCLEOTIDE SEQUENCE [LARGE SCALE GENOMIC DNA]</scope>
    <source>
        <strain evidence="8 9">VF08</strain>
    </source>
</reference>
<keyword evidence="5 7" id="KW-0411">Iron-sulfur</keyword>
<accession>A0A0R3K341</accession>
<evidence type="ECO:0000256" key="4">
    <source>
        <dbReference type="ARBA" id="ARBA00023004"/>
    </source>
</evidence>
<dbReference type="EC" id="1.12.1.3" evidence="8"/>
<dbReference type="GO" id="GO:0050583">
    <property type="term" value="F:hydrogen dehydrogenase (NADP+) activity"/>
    <property type="evidence" value="ECO:0007669"/>
    <property type="project" value="UniProtKB-EC"/>
</dbReference>
<dbReference type="InterPro" id="IPR028431">
    <property type="entry name" value="NADP_DH_HndA-like"/>
</dbReference>
<dbReference type="SUPFAM" id="SSF52833">
    <property type="entry name" value="Thioredoxin-like"/>
    <property type="match status" value="1"/>
</dbReference>
<comment type="cofactor">
    <cofactor evidence="7">
        <name>[2Fe-2S] cluster</name>
        <dbReference type="ChEBI" id="CHEBI:190135"/>
    </cofactor>
    <text evidence="7">Binds 1 [2Fe-2S] cluster.</text>
</comment>
<feature type="binding site" evidence="7">
    <location>
        <position position="89"/>
    </location>
    <ligand>
        <name>[2Fe-2S] cluster</name>
        <dbReference type="ChEBI" id="CHEBI:190135"/>
    </ligand>
</feature>
<sequence>MAKYDVDEVKLRQLEEYIDSITEKEGALIGVLYKAQEIFGFLPKDVQLFIARKLNVTAAKVFGVTTFYSYFTMQPRGKHVINVCLGTACFVKGADKILEEIKKELDIKEGNMSSDGMFTVDTLRCVGACGLAPVVIVDGKVFGRVKVEDVKGILDEYKEATE</sequence>
<dbReference type="InterPro" id="IPR042128">
    <property type="entry name" value="NuoE_dom"/>
</dbReference>
<evidence type="ECO:0000313" key="9">
    <source>
        <dbReference type="Proteomes" id="UP000052015"/>
    </source>
</evidence>
<keyword evidence="9" id="KW-1185">Reference proteome</keyword>
<comment type="caution">
    <text evidence="8">The sequence shown here is derived from an EMBL/GenBank/DDBJ whole genome shotgun (WGS) entry which is preliminary data.</text>
</comment>
<dbReference type="PIRSF" id="PIRSF000216">
    <property type="entry name" value="NADH_DH_24kDa"/>
    <property type="match status" value="1"/>
</dbReference>
<evidence type="ECO:0000256" key="5">
    <source>
        <dbReference type="ARBA" id="ARBA00023014"/>
    </source>
</evidence>
<dbReference type="Gene3D" id="1.10.10.1590">
    <property type="entry name" value="NADH-quinone oxidoreductase subunit E"/>
    <property type="match status" value="1"/>
</dbReference>
<dbReference type="Pfam" id="PF01257">
    <property type="entry name" value="2Fe-2S_thioredx"/>
    <property type="match status" value="1"/>
</dbReference>
<keyword evidence="3 7" id="KW-0479">Metal-binding</keyword>
<dbReference type="OrthoDB" id="9807941at2"/>
<dbReference type="PATRIC" id="fig|908809.3.peg.636"/>
<dbReference type="Proteomes" id="UP000052015">
    <property type="component" value="Unassembled WGS sequence"/>
</dbReference>
<keyword evidence="2 7" id="KW-0001">2Fe-2S</keyword>
<feature type="binding site" evidence="7">
    <location>
        <position position="84"/>
    </location>
    <ligand>
        <name>[2Fe-2S] cluster</name>
        <dbReference type="ChEBI" id="CHEBI:190135"/>
    </ligand>
</feature>